<keyword evidence="2" id="KW-0238">DNA-binding</keyword>
<dbReference type="Proteomes" id="UP000886841">
    <property type="component" value="Unassembled WGS sequence"/>
</dbReference>
<dbReference type="InterPro" id="IPR050679">
    <property type="entry name" value="Bact_HTH_transcr_reg"/>
</dbReference>
<dbReference type="InterPro" id="IPR000524">
    <property type="entry name" value="Tscrpt_reg_HTH_GntR"/>
</dbReference>
<dbReference type="Gene3D" id="1.10.10.10">
    <property type="entry name" value="Winged helix-like DNA-binding domain superfamily/Winged helix DNA-binding domain"/>
    <property type="match status" value="1"/>
</dbReference>
<comment type="caution">
    <text evidence="5">The sequence shown here is derived from an EMBL/GenBank/DDBJ whole genome shotgun (WGS) entry which is preliminary data.</text>
</comment>
<dbReference type="PANTHER" id="PTHR44846:SF1">
    <property type="entry name" value="MANNOSYL-D-GLYCERATE TRANSPORT_METABOLISM SYSTEM REPRESSOR MNGR-RELATED"/>
    <property type="match status" value="1"/>
</dbReference>
<dbReference type="Pfam" id="PF07702">
    <property type="entry name" value="UTRA"/>
    <property type="match status" value="1"/>
</dbReference>
<dbReference type="AlphaFoldDB" id="A0A9D1EK41"/>
<evidence type="ECO:0000256" key="1">
    <source>
        <dbReference type="ARBA" id="ARBA00023015"/>
    </source>
</evidence>
<dbReference type="InterPro" id="IPR036388">
    <property type="entry name" value="WH-like_DNA-bd_sf"/>
</dbReference>
<dbReference type="PRINTS" id="PR00035">
    <property type="entry name" value="HTHGNTR"/>
</dbReference>
<organism evidence="5 6">
    <name type="scientific">Candidatus Egerieimonas intestinavium</name>
    <dbReference type="NCBI Taxonomy" id="2840777"/>
    <lineage>
        <taxon>Bacteria</taxon>
        <taxon>Bacillati</taxon>
        <taxon>Bacillota</taxon>
        <taxon>Clostridia</taxon>
        <taxon>Lachnospirales</taxon>
        <taxon>Lachnospiraceae</taxon>
        <taxon>Lachnospiraceae incertae sedis</taxon>
        <taxon>Candidatus Egerieimonas</taxon>
    </lineage>
</organism>
<dbReference type="SUPFAM" id="SSF46785">
    <property type="entry name" value="Winged helix' DNA-binding domain"/>
    <property type="match status" value="1"/>
</dbReference>
<dbReference type="CDD" id="cd07377">
    <property type="entry name" value="WHTH_GntR"/>
    <property type="match status" value="1"/>
</dbReference>
<name>A0A9D1EK41_9FIRM</name>
<dbReference type="GO" id="GO:0003677">
    <property type="term" value="F:DNA binding"/>
    <property type="evidence" value="ECO:0007669"/>
    <property type="project" value="UniProtKB-KW"/>
</dbReference>
<dbReference type="Pfam" id="PF00392">
    <property type="entry name" value="GntR"/>
    <property type="match status" value="1"/>
</dbReference>
<evidence type="ECO:0000259" key="4">
    <source>
        <dbReference type="PROSITE" id="PS50949"/>
    </source>
</evidence>
<evidence type="ECO:0000313" key="5">
    <source>
        <dbReference type="EMBL" id="HIR93383.1"/>
    </source>
</evidence>
<dbReference type="InterPro" id="IPR028978">
    <property type="entry name" value="Chorismate_lyase_/UTRA_dom_sf"/>
</dbReference>
<dbReference type="PANTHER" id="PTHR44846">
    <property type="entry name" value="MANNOSYL-D-GLYCERATE TRANSPORT/METABOLISM SYSTEM REPRESSOR MNGR-RELATED"/>
    <property type="match status" value="1"/>
</dbReference>
<dbReference type="SMART" id="SM00866">
    <property type="entry name" value="UTRA"/>
    <property type="match status" value="1"/>
</dbReference>
<dbReference type="SUPFAM" id="SSF64288">
    <property type="entry name" value="Chorismate lyase-like"/>
    <property type="match status" value="1"/>
</dbReference>
<dbReference type="GO" id="GO:0003700">
    <property type="term" value="F:DNA-binding transcription factor activity"/>
    <property type="evidence" value="ECO:0007669"/>
    <property type="project" value="InterPro"/>
</dbReference>
<keyword evidence="1" id="KW-0805">Transcription regulation</keyword>
<feature type="domain" description="HTH gntR-type" evidence="4">
    <location>
        <begin position="5"/>
        <end position="73"/>
    </location>
</feature>
<gene>
    <name evidence="5" type="ORF">IAB98_08215</name>
</gene>
<proteinExistence type="predicted"/>
<evidence type="ECO:0000313" key="6">
    <source>
        <dbReference type="Proteomes" id="UP000886841"/>
    </source>
</evidence>
<dbReference type="EMBL" id="DVHU01000075">
    <property type="protein sequence ID" value="HIR93383.1"/>
    <property type="molecule type" value="Genomic_DNA"/>
</dbReference>
<dbReference type="InterPro" id="IPR036390">
    <property type="entry name" value="WH_DNA-bd_sf"/>
</dbReference>
<protein>
    <submittedName>
        <fullName evidence="5">GntR family transcriptional regulator</fullName>
    </submittedName>
</protein>
<reference evidence="5" key="1">
    <citation type="submission" date="2020-10" db="EMBL/GenBank/DDBJ databases">
        <authorList>
            <person name="Gilroy R."/>
        </authorList>
    </citation>
    <scope>NUCLEOTIDE SEQUENCE</scope>
    <source>
        <strain evidence="5">ChiSxjej1B13-7041</strain>
    </source>
</reference>
<reference evidence="5" key="2">
    <citation type="journal article" date="2021" name="PeerJ">
        <title>Extensive microbial diversity within the chicken gut microbiome revealed by metagenomics and culture.</title>
        <authorList>
            <person name="Gilroy R."/>
            <person name="Ravi A."/>
            <person name="Getino M."/>
            <person name="Pursley I."/>
            <person name="Horton D.L."/>
            <person name="Alikhan N.F."/>
            <person name="Baker D."/>
            <person name="Gharbi K."/>
            <person name="Hall N."/>
            <person name="Watson M."/>
            <person name="Adriaenssens E.M."/>
            <person name="Foster-Nyarko E."/>
            <person name="Jarju S."/>
            <person name="Secka A."/>
            <person name="Antonio M."/>
            <person name="Oren A."/>
            <person name="Chaudhuri R.R."/>
            <person name="La Ragione R."/>
            <person name="Hildebrand F."/>
            <person name="Pallen M.J."/>
        </authorList>
    </citation>
    <scope>NUCLEOTIDE SEQUENCE</scope>
    <source>
        <strain evidence="5">ChiSxjej1B13-7041</strain>
    </source>
</reference>
<evidence type="ECO:0000256" key="3">
    <source>
        <dbReference type="ARBA" id="ARBA00023163"/>
    </source>
</evidence>
<dbReference type="PROSITE" id="PS50949">
    <property type="entry name" value="HTH_GNTR"/>
    <property type="match status" value="1"/>
</dbReference>
<sequence>MEERVPKYYLLKKDLAEKIENEEFPSDSPIPSERELMEAYQVSRITVRKAIDELVNEGYLYKIQGKGTYVKSDDKSSDLFAITSCTEDVLRLGMKPSKRVMVAEMVVANAKRAKALEITQDDRVFMLGRILFADQEPLNYTIAYLPEKLFPGLERHSFDRESLYQVLQEEYGVKLTKARRTIEAILARDEVAEYLELEEGSPIILFRCVTYGMVNGKEVPVENFKCYYRTDKFKFYIDQVR</sequence>
<accession>A0A9D1EK41</accession>
<dbReference type="SMART" id="SM00345">
    <property type="entry name" value="HTH_GNTR"/>
    <property type="match status" value="1"/>
</dbReference>
<dbReference type="Gene3D" id="3.40.1410.10">
    <property type="entry name" value="Chorismate lyase-like"/>
    <property type="match status" value="1"/>
</dbReference>
<evidence type="ECO:0000256" key="2">
    <source>
        <dbReference type="ARBA" id="ARBA00023125"/>
    </source>
</evidence>
<dbReference type="FunFam" id="1.10.10.10:FF:000079">
    <property type="entry name" value="GntR family transcriptional regulator"/>
    <property type="match status" value="1"/>
</dbReference>
<keyword evidence="3" id="KW-0804">Transcription</keyword>
<dbReference type="GO" id="GO:0045892">
    <property type="term" value="P:negative regulation of DNA-templated transcription"/>
    <property type="evidence" value="ECO:0007669"/>
    <property type="project" value="TreeGrafter"/>
</dbReference>
<dbReference type="InterPro" id="IPR011663">
    <property type="entry name" value="UTRA"/>
</dbReference>